<sequence>MTITAYGTGAYRAAKPNEFVSTRAQFDDLQRQLDTKQRSTSYGDLGIDRRISLDLNSKISSLDSLLSGIQLSGVNLKLQADAASTFAKLASDSRNDMRSNSYVQTSSGRTAPQLLAEDKFKQVLDLLSTDVNGRYLFSGKTSDTAPVESFDTIINGDGAGKAGLKQLIDERRRADLGSNGLGRLTTGTAGPTTVTLADGDHDYGFKIGGVSSTGAGVAVTAQTPLPSGSRAAFSLSVTGQPLPGDKVTVNLNLPDGTQTQVTLTARAPGTTGSDADSFEIGADVNATAANLKTSLEAGLGKEAKTTLSAASSQVAAQDFFDGSVNNPPRRVPGPDFENATAPPTKVGASDTTVIWYKGEDGIPPLDKNDPALDTRTIAPTSARATAIVQLDQGQSTGVGARANEGAFRTGLAQFGIMLSETFPASDPNSQDRYNAMAERVGDKLGFGGSTQKPAEIITEFGSAQSALSSAKDRHQSTKDYLTTTLSGVENVTTEEVATQILSLQTQLQASYQVTSMLSKLSLTNYL</sequence>
<dbReference type="SUPFAM" id="SSF64518">
    <property type="entry name" value="Phase 1 flagellin"/>
    <property type="match status" value="1"/>
</dbReference>
<reference evidence="5" key="1">
    <citation type="submission" date="2022-08" db="EMBL/GenBank/DDBJ databases">
        <title>Complete Genome Sequences of 2 Bosea sp. soil isolates.</title>
        <authorList>
            <person name="Alvarez Arevalo M."/>
            <person name="Sterndorff E.B."/>
            <person name="Faurdal D."/>
            <person name="Joergensen T.S."/>
            <person name="Weber T."/>
        </authorList>
    </citation>
    <scope>NUCLEOTIDE SEQUENCE</scope>
    <source>
        <strain evidence="5">NBC_00436</strain>
    </source>
</reference>
<dbReference type="EMBL" id="CP102774">
    <property type="protein sequence ID" value="UZF89554.1"/>
    <property type="molecule type" value="Genomic_DNA"/>
</dbReference>
<comment type="subcellular location">
    <subcellularLocation>
        <location evidence="1">Bacterial flagellum</location>
    </subcellularLocation>
</comment>
<dbReference type="GO" id="GO:0009288">
    <property type="term" value="C:bacterial-type flagellum"/>
    <property type="evidence" value="ECO:0007669"/>
    <property type="project" value="UniProtKB-SubCell"/>
</dbReference>
<feature type="domain" description="Flagellin C-terminal" evidence="4">
    <location>
        <begin position="458"/>
        <end position="526"/>
    </location>
</feature>
<dbReference type="Pfam" id="PF00700">
    <property type="entry name" value="Flagellin_C"/>
    <property type="match status" value="1"/>
</dbReference>
<organism evidence="5">
    <name type="scientific">Bosea sp. NBC_00436</name>
    <dbReference type="NCBI Taxonomy" id="2969620"/>
    <lineage>
        <taxon>Bacteria</taxon>
        <taxon>Pseudomonadati</taxon>
        <taxon>Pseudomonadota</taxon>
        <taxon>Alphaproteobacteria</taxon>
        <taxon>Hyphomicrobiales</taxon>
        <taxon>Boseaceae</taxon>
        <taxon>Bosea</taxon>
    </lineage>
</organism>
<dbReference type="InterPro" id="IPR001492">
    <property type="entry name" value="Flagellin"/>
</dbReference>
<keyword evidence="5" id="KW-0966">Cell projection</keyword>
<dbReference type="PANTHER" id="PTHR42792">
    <property type="entry name" value="FLAGELLIN"/>
    <property type="match status" value="1"/>
</dbReference>
<dbReference type="GO" id="GO:0005198">
    <property type="term" value="F:structural molecule activity"/>
    <property type="evidence" value="ECO:0007669"/>
    <property type="project" value="InterPro"/>
</dbReference>
<comment type="similarity">
    <text evidence="2">Belongs to the bacterial flagellin family.</text>
</comment>
<dbReference type="AlphaFoldDB" id="A0A9E7ZSK1"/>
<keyword evidence="3" id="KW-0975">Bacterial flagellum</keyword>
<accession>A0A9E7ZSK1</accession>
<gene>
    <name evidence="5" type="ORF">NWE54_12565</name>
</gene>
<proteinExistence type="inferred from homology"/>
<protein>
    <submittedName>
        <fullName evidence="5">Flagellin</fullName>
    </submittedName>
</protein>
<name>A0A9E7ZSK1_9HYPH</name>
<evidence type="ECO:0000256" key="1">
    <source>
        <dbReference type="ARBA" id="ARBA00004365"/>
    </source>
</evidence>
<dbReference type="PANTHER" id="PTHR42792:SF1">
    <property type="entry name" value="FLAGELLAR HOOK-ASSOCIATED PROTEIN 3"/>
    <property type="match status" value="1"/>
</dbReference>
<keyword evidence="5" id="KW-0969">Cilium</keyword>
<dbReference type="InterPro" id="IPR046358">
    <property type="entry name" value="Flagellin_C"/>
</dbReference>
<keyword evidence="5" id="KW-0282">Flagellum</keyword>
<evidence type="ECO:0000259" key="4">
    <source>
        <dbReference type="Pfam" id="PF00700"/>
    </source>
</evidence>
<evidence type="ECO:0000256" key="2">
    <source>
        <dbReference type="ARBA" id="ARBA00005709"/>
    </source>
</evidence>
<evidence type="ECO:0000256" key="3">
    <source>
        <dbReference type="ARBA" id="ARBA00023143"/>
    </source>
</evidence>
<evidence type="ECO:0000313" key="5">
    <source>
        <dbReference type="EMBL" id="UZF89554.1"/>
    </source>
</evidence>